<evidence type="ECO:0000313" key="13">
    <source>
        <dbReference type="EMBL" id="BCB96109.1"/>
    </source>
</evidence>
<dbReference type="AlphaFoldDB" id="A0A7G1H1L2"/>
<evidence type="ECO:0000256" key="6">
    <source>
        <dbReference type="ARBA" id="ARBA00022692"/>
    </source>
</evidence>
<organism evidence="13 14">
    <name type="scientific">Dissulfurispira thermophila</name>
    <dbReference type="NCBI Taxonomy" id="2715679"/>
    <lineage>
        <taxon>Bacteria</taxon>
        <taxon>Pseudomonadati</taxon>
        <taxon>Nitrospirota</taxon>
        <taxon>Thermodesulfovibrionia</taxon>
        <taxon>Thermodesulfovibrionales</taxon>
        <taxon>Dissulfurispiraceae</taxon>
        <taxon>Dissulfurispira</taxon>
    </lineage>
</organism>
<accession>A0A7G1H1L2</accession>
<keyword evidence="8 11" id="KW-0472">Membrane</keyword>
<keyword evidence="7 11" id="KW-1133">Transmembrane helix</keyword>
<evidence type="ECO:0000256" key="8">
    <source>
        <dbReference type="ARBA" id="ARBA00023136"/>
    </source>
</evidence>
<keyword evidence="5" id="KW-0997">Cell inner membrane</keyword>
<proteinExistence type="inferred from homology"/>
<evidence type="ECO:0000256" key="7">
    <source>
        <dbReference type="ARBA" id="ARBA00022989"/>
    </source>
</evidence>
<dbReference type="RefSeq" id="WP_203473557.1">
    <property type="nucleotide sequence ID" value="NZ_AP022873.1"/>
</dbReference>
<dbReference type="Pfam" id="PF07963">
    <property type="entry name" value="N_methyl"/>
    <property type="match status" value="1"/>
</dbReference>
<evidence type="ECO:0000256" key="2">
    <source>
        <dbReference type="ARBA" id="ARBA00021549"/>
    </source>
</evidence>
<name>A0A7G1H1L2_9BACT</name>
<evidence type="ECO:0000256" key="5">
    <source>
        <dbReference type="ARBA" id="ARBA00022519"/>
    </source>
</evidence>
<dbReference type="Proteomes" id="UP000516360">
    <property type="component" value="Chromosome"/>
</dbReference>
<evidence type="ECO:0000256" key="3">
    <source>
        <dbReference type="ARBA" id="ARBA00022475"/>
    </source>
</evidence>
<evidence type="ECO:0000256" key="1">
    <source>
        <dbReference type="ARBA" id="ARBA00004377"/>
    </source>
</evidence>
<keyword evidence="14" id="KW-1185">Reference proteome</keyword>
<dbReference type="Pfam" id="PF12019">
    <property type="entry name" value="GspH"/>
    <property type="match status" value="1"/>
</dbReference>
<evidence type="ECO:0000256" key="4">
    <source>
        <dbReference type="ARBA" id="ARBA00022481"/>
    </source>
</evidence>
<feature type="domain" description="General secretion pathway GspH" evidence="12">
    <location>
        <begin position="44"/>
        <end position="155"/>
    </location>
</feature>
<sequence>MKRIGQKGYSLVEALVVIAIIAIVAAIAIPNLQRYAANSRLKNAARDIMGDIFLCRERAISENVQYRIQFNITNNSYTIEQPAGTVIQTKSPSSFADNIRLIQNIPTACYAGASTTFNVTTVDFQTRGTMNPTTGTILLTNNRGSTATITYNITGRTHVCFLMQ</sequence>
<keyword evidence="6 11" id="KW-0812">Transmembrane</keyword>
<dbReference type="GO" id="GO:0005886">
    <property type="term" value="C:plasma membrane"/>
    <property type="evidence" value="ECO:0007669"/>
    <property type="project" value="UniProtKB-SubCell"/>
</dbReference>
<evidence type="ECO:0000259" key="12">
    <source>
        <dbReference type="Pfam" id="PF12019"/>
    </source>
</evidence>
<dbReference type="InterPro" id="IPR045584">
    <property type="entry name" value="Pilin-like"/>
</dbReference>
<dbReference type="InterPro" id="IPR022346">
    <property type="entry name" value="T2SS_GspH"/>
</dbReference>
<evidence type="ECO:0000256" key="10">
    <source>
        <dbReference type="ARBA" id="ARBA00030775"/>
    </source>
</evidence>
<gene>
    <name evidence="13" type="ORF">JZK55_10310</name>
</gene>
<comment type="similarity">
    <text evidence="9">Belongs to the GSP H family.</text>
</comment>
<dbReference type="Gene3D" id="3.30.700.10">
    <property type="entry name" value="Glycoprotein, Type 4 Pilin"/>
    <property type="match status" value="1"/>
</dbReference>
<evidence type="ECO:0000256" key="9">
    <source>
        <dbReference type="ARBA" id="ARBA00025772"/>
    </source>
</evidence>
<dbReference type="GO" id="GO:0015628">
    <property type="term" value="P:protein secretion by the type II secretion system"/>
    <property type="evidence" value="ECO:0007669"/>
    <property type="project" value="InterPro"/>
</dbReference>
<dbReference type="EMBL" id="AP022873">
    <property type="protein sequence ID" value="BCB96109.1"/>
    <property type="molecule type" value="Genomic_DNA"/>
</dbReference>
<comment type="subcellular location">
    <subcellularLocation>
        <location evidence="1">Cell inner membrane</location>
        <topology evidence="1">Single-pass membrane protein</topology>
    </subcellularLocation>
</comment>
<reference evidence="13 14" key="1">
    <citation type="submission" date="2020-03" db="EMBL/GenBank/DDBJ databases">
        <title>Complete genome sequences of two sulfur-disproportionating bacterial strains T55J and Mzg5.</title>
        <authorList>
            <person name="Umezawa K."/>
            <person name="Kojima H."/>
            <person name="Kato Y."/>
            <person name="Fukui M."/>
        </authorList>
    </citation>
    <scope>NUCLEOTIDE SEQUENCE [LARGE SCALE GENOMIC DNA]</scope>
    <source>
        <strain evidence="13 14">T55J</strain>
    </source>
</reference>
<feature type="transmembrane region" description="Helical" evidence="11">
    <location>
        <begin position="12"/>
        <end position="32"/>
    </location>
</feature>
<dbReference type="InterPro" id="IPR012902">
    <property type="entry name" value="N_methyl_site"/>
</dbReference>
<dbReference type="SUPFAM" id="SSF54523">
    <property type="entry name" value="Pili subunits"/>
    <property type="match status" value="1"/>
</dbReference>
<dbReference type="KEGG" id="dtp:JZK55_10310"/>
<keyword evidence="4" id="KW-0488">Methylation</keyword>
<evidence type="ECO:0000256" key="11">
    <source>
        <dbReference type="SAM" id="Phobius"/>
    </source>
</evidence>
<dbReference type="PROSITE" id="PS00409">
    <property type="entry name" value="PROKAR_NTER_METHYL"/>
    <property type="match status" value="1"/>
</dbReference>
<dbReference type="NCBIfam" id="TIGR02532">
    <property type="entry name" value="IV_pilin_GFxxxE"/>
    <property type="match status" value="1"/>
</dbReference>
<keyword evidence="3" id="KW-1003">Cell membrane</keyword>
<evidence type="ECO:0000313" key="14">
    <source>
        <dbReference type="Proteomes" id="UP000516360"/>
    </source>
</evidence>
<dbReference type="GO" id="GO:0015627">
    <property type="term" value="C:type II protein secretion system complex"/>
    <property type="evidence" value="ECO:0007669"/>
    <property type="project" value="InterPro"/>
</dbReference>
<protein>
    <recommendedName>
        <fullName evidence="2">Type II secretion system protein H</fullName>
    </recommendedName>
    <alternativeName>
        <fullName evidence="10">General secretion pathway protein H</fullName>
    </alternativeName>
</protein>